<name>A0A6J4VQU8_9BACT</name>
<dbReference type="SUPFAM" id="SSF56349">
    <property type="entry name" value="DNA breaking-rejoining enzymes"/>
    <property type="match status" value="1"/>
</dbReference>
<protein>
    <recommendedName>
        <fullName evidence="2">Tyr recombinase domain-containing protein</fullName>
    </recommendedName>
</protein>
<organism evidence="3">
    <name type="scientific">uncultured Thermomicrobiales bacterium</name>
    <dbReference type="NCBI Taxonomy" id="1645740"/>
    <lineage>
        <taxon>Bacteria</taxon>
        <taxon>Pseudomonadati</taxon>
        <taxon>Thermomicrobiota</taxon>
        <taxon>Thermomicrobia</taxon>
        <taxon>Thermomicrobiales</taxon>
        <taxon>environmental samples</taxon>
    </lineage>
</organism>
<reference evidence="3" key="1">
    <citation type="submission" date="2020-02" db="EMBL/GenBank/DDBJ databases">
        <authorList>
            <person name="Meier V. D."/>
        </authorList>
    </citation>
    <scope>NUCLEOTIDE SEQUENCE</scope>
    <source>
        <strain evidence="3">AVDCRST_MAG87</strain>
    </source>
</reference>
<dbReference type="Gene3D" id="1.10.443.10">
    <property type="entry name" value="Intergrase catalytic core"/>
    <property type="match status" value="1"/>
</dbReference>
<accession>A0A6J4VQU8</accession>
<evidence type="ECO:0000256" key="1">
    <source>
        <dbReference type="ARBA" id="ARBA00023172"/>
    </source>
</evidence>
<dbReference type="InterPro" id="IPR002104">
    <property type="entry name" value="Integrase_catalytic"/>
</dbReference>
<evidence type="ECO:0000259" key="2">
    <source>
        <dbReference type="PROSITE" id="PS51898"/>
    </source>
</evidence>
<gene>
    <name evidence="3" type="ORF">AVDCRST_MAG87-3530</name>
</gene>
<feature type="domain" description="Tyr recombinase" evidence="2">
    <location>
        <begin position="1"/>
        <end position="108"/>
    </location>
</feature>
<dbReference type="GO" id="GO:0006310">
    <property type="term" value="P:DNA recombination"/>
    <property type="evidence" value="ECO:0007669"/>
    <property type="project" value="UniProtKB-KW"/>
</dbReference>
<evidence type="ECO:0000313" key="3">
    <source>
        <dbReference type="EMBL" id="CAA9582429.1"/>
    </source>
</evidence>
<dbReference type="AlphaFoldDB" id="A0A6J4VQU8"/>
<sequence length="108" mass="12236">MAGALDTGEALRLLEVVRGDRLEALYGVAISLGLRQSEAFGLRWRDLDLDKGLLSVRHQLRVVDGVPTFVEPKSRRSRRTLTVPAPLLAMLRRHRTRQKEERLQAGPR</sequence>
<dbReference type="PROSITE" id="PS51898">
    <property type="entry name" value="TYR_RECOMBINASE"/>
    <property type="match status" value="1"/>
</dbReference>
<keyword evidence="1" id="KW-0233">DNA recombination</keyword>
<dbReference type="InterPro" id="IPR011010">
    <property type="entry name" value="DNA_brk_join_enz"/>
</dbReference>
<proteinExistence type="predicted"/>
<dbReference type="GO" id="GO:0003677">
    <property type="term" value="F:DNA binding"/>
    <property type="evidence" value="ECO:0007669"/>
    <property type="project" value="InterPro"/>
</dbReference>
<dbReference type="EMBL" id="CADCWJ010000773">
    <property type="protein sequence ID" value="CAA9582429.1"/>
    <property type="molecule type" value="Genomic_DNA"/>
</dbReference>
<dbReference type="GO" id="GO:0015074">
    <property type="term" value="P:DNA integration"/>
    <property type="evidence" value="ECO:0007669"/>
    <property type="project" value="InterPro"/>
</dbReference>
<dbReference type="InterPro" id="IPR013762">
    <property type="entry name" value="Integrase-like_cat_sf"/>
</dbReference>